<evidence type="ECO:0000256" key="10">
    <source>
        <dbReference type="PIRSR" id="PIRSR005091-3"/>
    </source>
</evidence>
<dbReference type="AlphaFoldDB" id="A0A0R1GXD2"/>
<evidence type="ECO:0000256" key="8">
    <source>
        <dbReference type="PIRSR" id="PIRSR005091-1"/>
    </source>
</evidence>
<sequence length="719" mass="80830">MIEEKNVKRKIINFINTRPGFLTLLLAAYWAKTIFVGYVDFNLKFSDPYQHFIMWLSPIGMTLIILSLGLYLARPILSYIIILVLDIVSTILLYSNVIYNRQFSDFVTFNTMLSSSKVSKGLGMSALSLVHITDVLIWLDIIVIIVLLFMKKIKIDQKSYGIMKPFAITSLGFLILAVNITLAETARPRIFVNTYDRTYGVKYLGVNTFLLSDAVKTMNTNNAKTSANSSDINDILAFTKNNYAKPNPTYFGAAKGKNIIVIHLESFQQFLLNFKLNGREVTPFLNSLVKDNNTLSFSNFFHQVGLGRTSDAETMLETGAFGLSDGSVLTTLGSDNTFQAAPAILRQNGGYTSAVFHGNAGTFWNRNVVYKNFGYNYFFDSSYFSADTDNTIGYGLKDKLLFSESVKYLEQMQQPFYTKFLTVTNHTPYPLDEQNSDFQTSDTKSETVNKYFVTAHYLDEALREFFDYLKKSGLYDNSLVLLYGDHYGLSNPDNLVVAPLLGKDPTTWTDFDTAQMQRVPLIMHMPGLKGGTNTTYGGEIDVLPTLLHLVGVDSKKFALFGTDLLSTAHNETVAFRNQDFVTPKYTVVRGTGASGEVFENSTGSKLTSLTQEQRTEINAKQKYVQQTLGYSDMLNNKNLLKLYTPAGFIPTDPTAFDYRNQYQQMVKIRKELGSLSTSIYSKKKGSTTGDYKTDAPELKDHQDYIDTLPETATTKVEDK</sequence>
<feature type="binding site" evidence="10">
    <location>
        <position position="485"/>
    </location>
    <ligand>
        <name>Mn(2+)</name>
        <dbReference type="ChEBI" id="CHEBI:29035"/>
    </ligand>
</feature>
<evidence type="ECO:0000256" key="7">
    <source>
        <dbReference type="ARBA" id="ARBA00023136"/>
    </source>
</evidence>
<keyword evidence="9" id="KW-0479">Metal-binding</keyword>
<dbReference type="CDD" id="cd16015">
    <property type="entry name" value="LTA_synthase"/>
    <property type="match status" value="1"/>
</dbReference>
<keyword evidence="9" id="KW-0464">Manganese</keyword>
<evidence type="ECO:0000256" key="4">
    <source>
        <dbReference type="ARBA" id="ARBA00022475"/>
    </source>
</evidence>
<comment type="subcellular location">
    <subcellularLocation>
        <location evidence="1">Cell membrane</location>
        <topology evidence="1">Multi-pass membrane protein</topology>
    </subcellularLocation>
</comment>
<feature type="region of interest" description="Disordered" evidence="11">
    <location>
        <begin position="682"/>
        <end position="719"/>
    </location>
</feature>
<reference evidence="14 15" key="1">
    <citation type="journal article" date="2015" name="Genome Announc.">
        <title>Expanding the biotechnology potential of lactobacilli through comparative genomics of 213 strains and associated genera.</title>
        <authorList>
            <person name="Sun Z."/>
            <person name="Harris H.M."/>
            <person name="McCann A."/>
            <person name="Guo C."/>
            <person name="Argimon S."/>
            <person name="Zhang W."/>
            <person name="Yang X."/>
            <person name="Jeffery I.B."/>
            <person name="Cooney J.C."/>
            <person name="Kagawa T.F."/>
            <person name="Liu W."/>
            <person name="Song Y."/>
            <person name="Salvetti E."/>
            <person name="Wrobel A."/>
            <person name="Rasinkangas P."/>
            <person name="Parkhill J."/>
            <person name="Rea M.C."/>
            <person name="O'Sullivan O."/>
            <person name="Ritari J."/>
            <person name="Douillard F.P."/>
            <person name="Paul Ross R."/>
            <person name="Yang R."/>
            <person name="Briner A.E."/>
            <person name="Felis G.E."/>
            <person name="de Vos W.M."/>
            <person name="Barrangou R."/>
            <person name="Klaenhammer T.R."/>
            <person name="Caufield P.W."/>
            <person name="Cui Y."/>
            <person name="Zhang H."/>
            <person name="O'Toole P.W."/>
        </authorList>
    </citation>
    <scope>NUCLEOTIDE SEQUENCE [LARGE SCALE GENOMIC DNA]</scope>
    <source>
        <strain evidence="14 15">DSM 20534</strain>
    </source>
</reference>
<dbReference type="Gene3D" id="3.40.720.10">
    <property type="entry name" value="Alkaline Phosphatase, subunit A"/>
    <property type="match status" value="1"/>
</dbReference>
<feature type="active site" evidence="8">
    <location>
        <position position="309"/>
    </location>
</feature>
<keyword evidence="5 12" id="KW-0812">Transmembrane</keyword>
<name>A0A0R1GXD2_9LACO</name>
<dbReference type="InterPro" id="IPR012160">
    <property type="entry name" value="LtaS-like"/>
</dbReference>
<comment type="caution">
    <text evidence="14">The sequence shown here is derived from an EMBL/GenBank/DDBJ whole genome shotgun (WGS) entry which is preliminary data.</text>
</comment>
<dbReference type="InterPro" id="IPR000917">
    <property type="entry name" value="Sulfatase_N"/>
</dbReference>
<dbReference type="PANTHER" id="PTHR47371">
    <property type="entry name" value="LIPOTEICHOIC ACID SYNTHASE"/>
    <property type="match status" value="1"/>
</dbReference>
<evidence type="ECO:0000256" key="9">
    <source>
        <dbReference type="PIRSR" id="PIRSR005091-2"/>
    </source>
</evidence>
<dbReference type="Gene3D" id="3.30.1120.170">
    <property type="match status" value="1"/>
</dbReference>
<dbReference type="PANTHER" id="PTHR47371:SF3">
    <property type="entry name" value="PHOSPHOGLYCEROL TRANSFERASE I"/>
    <property type="match status" value="1"/>
</dbReference>
<keyword evidence="15" id="KW-1185">Reference proteome</keyword>
<dbReference type="PIRSF" id="PIRSF005091">
    <property type="entry name" value="Mmb_sulf_HI1246"/>
    <property type="match status" value="1"/>
</dbReference>
<evidence type="ECO:0000313" key="15">
    <source>
        <dbReference type="Proteomes" id="UP000050909"/>
    </source>
</evidence>
<evidence type="ECO:0000256" key="2">
    <source>
        <dbReference type="ARBA" id="ARBA00004936"/>
    </source>
</evidence>
<feature type="binding site" evidence="10">
    <location>
        <position position="486"/>
    </location>
    <ligand>
        <name>Mn(2+)</name>
        <dbReference type="ChEBI" id="CHEBI:29035"/>
    </ligand>
</feature>
<evidence type="ECO:0000256" key="12">
    <source>
        <dbReference type="SAM" id="Phobius"/>
    </source>
</evidence>
<feature type="binding site" evidence="9">
    <location>
        <position position="426"/>
    </location>
    <ligand>
        <name>substrate</name>
    </ligand>
</feature>
<organism evidence="14 15">
    <name type="scientific">Amylolactobacillus amylotrophicus DSM 20534</name>
    <dbReference type="NCBI Taxonomy" id="1423722"/>
    <lineage>
        <taxon>Bacteria</taxon>
        <taxon>Bacillati</taxon>
        <taxon>Bacillota</taxon>
        <taxon>Bacilli</taxon>
        <taxon>Lactobacillales</taxon>
        <taxon>Lactobacillaceae</taxon>
        <taxon>Amylolactobacillus</taxon>
    </lineage>
</organism>
<comment type="similarity">
    <text evidence="3">Belongs to the LTA synthase family.</text>
</comment>
<comment type="pathway">
    <text evidence="2">Cell wall biogenesis; lipoteichoic acid biosynthesis.</text>
</comment>
<feature type="transmembrane region" description="Helical" evidence="12">
    <location>
        <begin position="79"/>
        <end position="99"/>
    </location>
</feature>
<evidence type="ECO:0000256" key="11">
    <source>
        <dbReference type="SAM" id="MobiDB-lite"/>
    </source>
</evidence>
<dbReference type="PATRIC" id="fig|1423722.3.peg.416"/>
<keyword evidence="7 12" id="KW-0472">Membrane</keyword>
<feature type="transmembrane region" description="Helical" evidence="12">
    <location>
        <begin position="51"/>
        <end position="72"/>
    </location>
</feature>
<feature type="domain" description="Sulfatase N-terminal" evidence="13">
    <location>
        <begin position="257"/>
        <end position="552"/>
    </location>
</feature>
<evidence type="ECO:0000256" key="3">
    <source>
        <dbReference type="ARBA" id="ARBA00009983"/>
    </source>
</evidence>
<evidence type="ECO:0000256" key="5">
    <source>
        <dbReference type="ARBA" id="ARBA00022692"/>
    </source>
</evidence>
<dbReference type="SUPFAM" id="SSF53649">
    <property type="entry name" value="Alkaline phosphatase-like"/>
    <property type="match status" value="1"/>
</dbReference>
<dbReference type="GO" id="GO:0046872">
    <property type="term" value="F:metal ion binding"/>
    <property type="evidence" value="ECO:0007669"/>
    <property type="project" value="UniProtKB-KW"/>
</dbReference>
<evidence type="ECO:0000259" key="13">
    <source>
        <dbReference type="Pfam" id="PF00884"/>
    </source>
</evidence>
<feature type="binding site" evidence="10">
    <location>
        <position position="309"/>
    </location>
    <ligand>
        <name>Mn(2+)</name>
        <dbReference type="ChEBI" id="CHEBI:29035"/>
    </ligand>
</feature>
<accession>A0A0R1GXD2</accession>
<feature type="transmembrane region" description="Helical" evidence="12">
    <location>
        <begin position="122"/>
        <end position="150"/>
    </location>
</feature>
<evidence type="ECO:0000256" key="1">
    <source>
        <dbReference type="ARBA" id="ARBA00004651"/>
    </source>
</evidence>
<dbReference type="EMBL" id="AZCV01000001">
    <property type="protein sequence ID" value="KRK38719.1"/>
    <property type="molecule type" value="Genomic_DNA"/>
</dbReference>
<feature type="compositionally biased region" description="Polar residues" evidence="11">
    <location>
        <begin position="710"/>
        <end position="719"/>
    </location>
</feature>
<feature type="compositionally biased region" description="Basic and acidic residues" evidence="11">
    <location>
        <begin position="691"/>
        <end position="704"/>
    </location>
</feature>
<dbReference type="RefSeq" id="WP_054746007.1">
    <property type="nucleotide sequence ID" value="NZ_AZCV01000001.1"/>
</dbReference>
<dbReference type="InterPro" id="IPR017850">
    <property type="entry name" value="Alkaline_phosphatase_core_sf"/>
</dbReference>
<evidence type="ECO:0000313" key="14">
    <source>
        <dbReference type="EMBL" id="KRK38719.1"/>
    </source>
</evidence>
<dbReference type="Pfam" id="PF00884">
    <property type="entry name" value="Sulfatase"/>
    <property type="match status" value="1"/>
</dbReference>
<evidence type="ECO:0000256" key="6">
    <source>
        <dbReference type="ARBA" id="ARBA00022989"/>
    </source>
</evidence>
<keyword evidence="6 12" id="KW-1133">Transmembrane helix</keyword>
<feature type="transmembrane region" description="Helical" evidence="12">
    <location>
        <begin position="162"/>
        <end position="182"/>
    </location>
</feature>
<gene>
    <name evidence="14" type="ORF">FC62_GL000408</name>
</gene>
<dbReference type="GO" id="GO:0005886">
    <property type="term" value="C:plasma membrane"/>
    <property type="evidence" value="ECO:0007669"/>
    <property type="project" value="UniProtKB-SubCell"/>
</dbReference>
<proteinExistence type="inferred from homology"/>
<dbReference type="Proteomes" id="UP000050909">
    <property type="component" value="Unassembled WGS sequence"/>
</dbReference>
<feature type="transmembrane region" description="Helical" evidence="12">
    <location>
        <begin position="21"/>
        <end position="39"/>
    </location>
</feature>
<keyword evidence="4" id="KW-1003">Cell membrane</keyword>
<dbReference type="InterPro" id="IPR050448">
    <property type="entry name" value="OpgB/LTA_synthase_biosynth"/>
</dbReference>
<feature type="binding site" evidence="10">
    <location>
        <position position="265"/>
    </location>
    <ligand>
        <name>Mn(2+)</name>
        <dbReference type="ChEBI" id="CHEBI:29035"/>
    </ligand>
</feature>
<protein>
    <submittedName>
        <fullName evidence="14">Alkaline phosphatase famliy</fullName>
    </submittedName>
</protein>